<accession>A0A0P1FKF1</accession>
<name>A0A0P1FKF1_9RHOB</name>
<protein>
    <submittedName>
        <fullName evidence="1">Uncharacterized protein</fullName>
    </submittedName>
</protein>
<organism evidence="1 2">
    <name type="scientific">Thalassobacter stenotrophicus</name>
    <dbReference type="NCBI Taxonomy" id="266809"/>
    <lineage>
        <taxon>Bacteria</taxon>
        <taxon>Pseudomonadati</taxon>
        <taxon>Pseudomonadota</taxon>
        <taxon>Alphaproteobacteria</taxon>
        <taxon>Rhodobacterales</taxon>
        <taxon>Roseobacteraceae</taxon>
        <taxon>Thalassobacter</taxon>
    </lineage>
</organism>
<sequence length="62" mass="6522">MTQTGWQNAKIALLVAALLLGAKLDRDGAHHACADCTPETVVPALHEGPSIVAQDRFKGKDA</sequence>
<dbReference type="Proteomes" id="UP000051298">
    <property type="component" value="Unassembled WGS sequence"/>
</dbReference>
<proteinExistence type="predicted"/>
<dbReference type="AlphaFoldDB" id="A0A0P1FKF1"/>
<gene>
    <name evidence="1" type="ORF">THS5294_01002</name>
</gene>
<evidence type="ECO:0000313" key="2">
    <source>
        <dbReference type="Proteomes" id="UP000051298"/>
    </source>
</evidence>
<reference evidence="1 2" key="1">
    <citation type="submission" date="2015-09" db="EMBL/GenBank/DDBJ databases">
        <authorList>
            <consortium name="Swine Surveillance"/>
        </authorList>
    </citation>
    <scope>NUCLEOTIDE SEQUENCE [LARGE SCALE GENOMIC DNA]</scope>
    <source>
        <strain evidence="1 2">CECT 5294</strain>
    </source>
</reference>
<evidence type="ECO:0000313" key="1">
    <source>
        <dbReference type="EMBL" id="CUH59715.1"/>
    </source>
</evidence>
<dbReference type="EMBL" id="CYRX01000011">
    <property type="protein sequence ID" value="CUH59715.1"/>
    <property type="molecule type" value="Genomic_DNA"/>
</dbReference>